<dbReference type="RefSeq" id="XP_002550999.1">
    <property type="nucleotide sequence ID" value="XM_002550953.1"/>
</dbReference>
<evidence type="ECO:0000313" key="1">
    <source>
        <dbReference type="EMBL" id="EER30845.1"/>
    </source>
</evidence>
<dbReference type="EMBL" id="GG692402">
    <property type="protein sequence ID" value="EER30845.1"/>
    <property type="molecule type" value="Genomic_DNA"/>
</dbReference>
<gene>
    <name evidence="1" type="ORF">CTRG_05297</name>
</gene>
<dbReference type="HOGENOM" id="CLU_016884_0_0_1"/>
<dbReference type="STRING" id="294747.C5MGU3"/>
<organism evidence="1 2">
    <name type="scientific">Candida tropicalis (strain ATCC MYA-3404 / T1)</name>
    <name type="common">Yeast</name>
    <dbReference type="NCBI Taxonomy" id="294747"/>
    <lineage>
        <taxon>Eukaryota</taxon>
        <taxon>Fungi</taxon>
        <taxon>Dikarya</taxon>
        <taxon>Ascomycota</taxon>
        <taxon>Saccharomycotina</taxon>
        <taxon>Pichiomycetes</taxon>
        <taxon>Debaryomycetaceae</taxon>
        <taxon>Candida/Lodderomyces clade</taxon>
        <taxon>Candida</taxon>
    </lineage>
</organism>
<evidence type="ECO:0000313" key="2">
    <source>
        <dbReference type="Proteomes" id="UP000002037"/>
    </source>
</evidence>
<dbReference type="OrthoDB" id="4094279at2759"/>
<proteinExistence type="predicted"/>
<keyword evidence="2" id="KW-1185">Reference proteome</keyword>
<protein>
    <submittedName>
        <fullName evidence="1">Uncharacterized protein</fullName>
    </submittedName>
</protein>
<accession>C5MGU3</accession>
<dbReference type="KEGG" id="ctp:CTRG_05297"/>
<name>C5MGU3_CANTT</name>
<dbReference type="eggNOG" id="ENOG502T75D">
    <property type="taxonomic scope" value="Eukaryota"/>
</dbReference>
<dbReference type="VEuPathDB" id="FungiDB:CTRG_05297"/>
<reference evidence="1 2" key="1">
    <citation type="journal article" date="2009" name="Nature">
        <title>Evolution of pathogenicity and sexual reproduction in eight Candida genomes.</title>
        <authorList>
            <person name="Butler G."/>
            <person name="Rasmussen M.D."/>
            <person name="Lin M.F."/>
            <person name="Santos M.A."/>
            <person name="Sakthikumar S."/>
            <person name="Munro C.A."/>
            <person name="Rheinbay E."/>
            <person name="Grabherr M."/>
            <person name="Forche A."/>
            <person name="Reedy J.L."/>
            <person name="Agrafioti I."/>
            <person name="Arnaud M.B."/>
            <person name="Bates S."/>
            <person name="Brown A.J."/>
            <person name="Brunke S."/>
            <person name="Costanzo M.C."/>
            <person name="Fitzpatrick D.A."/>
            <person name="de Groot P.W."/>
            <person name="Harris D."/>
            <person name="Hoyer L.L."/>
            <person name="Hube B."/>
            <person name="Klis F.M."/>
            <person name="Kodira C."/>
            <person name="Lennard N."/>
            <person name="Logue M.E."/>
            <person name="Martin R."/>
            <person name="Neiman A.M."/>
            <person name="Nikolaou E."/>
            <person name="Quail M.A."/>
            <person name="Quinn J."/>
            <person name="Santos M.C."/>
            <person name="Schmitzberger F.F."/>
            <person name="Sherlock G."/>
            <person name="Shah P."/>
            <person name="Silverstein K.A."/>
            <person name="Skrzypek M.S."/>
            <person name="Soll D."/>
            <person name="Staggs R."/>
            <person name="Stansfield I."/>
            <person name="Stumpf M.P."/>
            <person name="Sudbery P.E."/>
            <person name="Srikantha T."/>
            <person name="Zeng Q."/>
            <person name="Berman J."/>
            <person name="Berriman M."/>
            <person name="Heitman J."/>
            <person name="Gow N.A."/>
            <person name="Lorenz M.C."/>
            <person name="Birren B.W."/>
            <person name="Kellis M."/>
            <person name="Cuomo C.A."/>
        </authorList>
    </citation>
    <scope>NUCLEOTIDE SEQUENCE [LARGE SCALE GENOMIC DNA]</scope>
    <source>
        <strain evidence="2">ATCC MYA-3404 / T1</strain>
    </source>
</reference>
<dbReference type="GeneID" id="8299618"/>
<sequence length="728" mass="85965">MFRYRHLLYKSRPIILNTLTQTSSIRLLSKKPFFEETCSYQERSIPEKISQYFTDILINEGQKIADEPIHAFIEQVPKLSEELKKCLDQENKLFTILSYDPILIDPRLYLHFINDEIPKNMKRVYFERLLYHRCYAACWNHFSENYDTLSDLDDFLELINSILLQQDNYQFAILDFVLSLPLQLNENFHNQIIDSLVYTIKPEFDTSHVLEIWKLMNEINTIDELTSYHHGLEKSFENDTLYLKRLMELLKSEDNLKHQTIVEYLVNFQNITSRCGWINSIFPQFESSTVISNLYAPEYILPFISSLNYLINHQAKLNELDTSYILHGGVIKPYSIFTGYTRTVTTLNKPIINHLTRALLNKPNELMTIYKPTAVLLDKNLLIEVLDVLLPLQVDVYALLRIHTPETQEMVLEYFLKKFTCEQVYSMIIPFSRTRMISRKLITCLTTRHSPTADQLVYLASKITSKYTILELNRSTLLRAGIIDETFTTTVFNFLIKTTLPKVQQNGDFNQQFQFSSDRKIFHNTMRAYCQTLSLLNPSQLNGIMSIISRYMDSNSFYYTQDRKAKEYLLKLLHRETFQFIKRRLSPKELVLYVNSLVEFNSKSIWFKHWLFKSIVLEDFKQSLQLLELPAIKNYLTPIVSGIIDNKSLKGINRLSFLLMFFDKIKEKGLKYTMKQRECYQLVNICLKEDKGEDVKRMLVKVFSTNDRNFKRVLKEIGRSDKFNKKLQ</sequence>
<dbReference type="AlphaFoldDB" id="C5MGU3"/>
<dbReference type="Proteomes" id="UP000002037">
    <property type="component" value="Unassembled WGS sequence"/>
</dbReference>